<gene>
    <name evidence="3" type="ORF">SAMN05192583_2566</name>
</gene>
<dbReference type="GO" id="GO:0004519">
    <property type="term" value="F:endonuclease activity"/>
    <property type="evidence" value="ECO:0007669"/>
    <property type="project" value="UniProtKB-KW"/>
</dbReference>
<accession>A0A1H8FVB8</accession>
<dbReference type="InterPro" id="IPR047216">
    <property type="entry name" value="Endonuclease_DUF559_bact"/>
</dbReference>
<dbReference type="Pfam" id="PF04480">
    <property type="entry name" value="DUF559"/>
    <property type="match status" value="1"/>
</dbReference>
<keyword evidence="3" id="KW-0540">Nuclease</keyword>
<evidence type="ECO:0000313" key="3">
    <source>
        <dbReference type="EMBL" id="SEN35038.1"/>
    </source>
</evidence>
<evidence type="ECO:0000259" key="2">
    <source>
        <dbReference type="Pfam" id="PF04480"/>
    </source>
</evidence>
<dbReference type="Proteomes" id="UP000199206">
    <property type="component" value="Unassembled WGS sequence"/>
</dbReference>
<keyword evidence="3" id="KW-0255">Endonuclease</keyword>
<dbReference type="PANTHER" id="PTHR38590">
    <property type="entry name" value="BLL0828 PROTEIN"/>
    <property type="match status" value="1"/>
</dbReference>
<protein>
    <submittedName>
        <fullName evidence="3">Very-short-patch-repair endonuclease</fullName>
    </submittedName>
</protein>
<feature type="compositionally biased region" description="Basic and acidic residues" evidence="1">
    <location>
        <begin position="1"/>
        <end position="10"/>
    </location>
</feature>
<organism evidence="3 4">
    <name type="scientific">Sphingomonas gellani</name>
    <dbReference type="NCBI Taxonomy" id="1166340"/>
    <lineage>
        <taxon>Bacteria</taxon>
        <taxon>Pseudomonadati</taxon>
        <taxon>Pseudomonadota</taxon>
        <taxon>Alphaproteobacteria</taxon>
        <taxon>Sphingomonadales</taxon>
        <taxon>Sphingomonadaceae</taxon>
        <taxon>Sphingomonas</taxon>
    </lineage>
</organism>
<dbReference type="Gene3D" id="3.40.960.10">
    <property type="entry name" value="VSR Endonuclease"/>
    <property type="match status" value="1"/>
</dbReference>
<dbReference type="InterPro" id="IPR007569">
    <property type="entry name" value="DUF559"/>
</dbReference>
<evidence type="ECO:0000313" key="4">
    <source>
        <dbReference type="Proteomes" id="UP000199206"/>
    </source>
</evidence>
<name>A0A1H8FVB8_9SPHN</name>
<keyword evidence="3" id="KW-0378">Hydrolase</keyword>
<dbReference type="PANTHER" id="PTHR38590:SF1">
    <property type="entry name" value="BLL0828 PROTEIN"/>
    <property type="match status" value="1"/>
</dbReference>
<dbReference type="STRING" id="1166340.SAMN05192583_2566"/>
<keyword evidence="4" id="KW-1185">Reference proteome</keyword>
<dbReference type="AlphaFoldDB" id="A0A1H8FVB8"/>
<reference evidence="4" key="1">
    <citation type="submission" date="2016-10" db="EMBL/GenBank/DDBJ databases">
        <authorList>
            <person name="Varghese N."/>
            <person name="Submissions S."/>
        </authorList>
    </citation>
    <scope>NUCLEOTIDE SEQUENCE [LARGE SCALE GENOMIC DNA]</scope>
    <source>
        <strain evidence="4">S6-262</strain>
    </source>
</reference>
<sequence length="157" mass="17188">MTPQDEDRRPNTPTLHGRGRGWGLSANALAELHARAADMRGNPSEPEKRLWRLLSGSKLAGRKFRRQAVVAPFIADFLCPQEALIVEVDGDTHDVEKDRLRDDALAASGYRTMRVTNADILTNMDGMAAAIVRMIARPEVAATPHPNPSPEVEGLEG</sequence>
<dbReference type="RefSeq" id="WP_093666092.1">
    <property type="nucleotide sequence ID" value="NZ_FOCF01000006.1"/>
</dbReference>
<dbReference type="EMBL" id="FOCF01000006">
    <property type="protein sequence ID" value="SEN35038.1"/>
    <property type="molecule type" value="Genomic_DNA"/>
</dbReference>
<proteinExistence type="predicted"/>
<dbReference type="OrthoDB" id="9798754at2"/>
<dbReference type="SUPFAM" id="SSF52980">
    <property type="entry name" value="Restriction endonuclease-like"/>
    <property type="match status" value="1"/>
</dbReference>
<dbReference type="CDD" id="cd01038">
    <property type="entry name" value="Endonuclease_DUF559"/>
    <property type="match status" value="1"/>
</dbReference>
<evidence type="ECO:0000256" key="1">
    <source>
        <dbReference type="SAM" id="MobiDB-lite"/>
    </source>
</evidence>
<feature type="domain" description="DUF559" evidence="2">
    <location>
        <begin position="32"/>
        <end position="135"/>
    </location>
</feature>
<dbReference type="InterPro" id="IPR011335">
    <property type="entry name" value="Restrct_endonuc-II-like"/>
</dbReference>
<feature type="region of interest" description="Disordered" evidence="1">
    <location>
        <begin position="1"/>
        <end position="22"/>
    </location>
</feature>